<evidence type="ECO:0000256" key="3">
    <source>
        <dbReference type="ARBA" id="ARBA00023237"/>
    </source>
</evidence>
<feature type="chain" id="PRO_5046316590" description="Outer membrane protein assembly factor BamB" evidence="5">
    <location>
        <begin position="28"/>
        <end position="395"/>
    </location>
</feature>
<dbReference type="InterPro" id="IPR018391">
    <property type="entry name" value="PQQ_b-propeller_rpt"/>
</dbReference>
<keyword evidence="1 4" id="KW-0732">Signal</keyword>
<dbReference type="Pfam" id="PF13360">
    <property type="entry name" value="PQQ_2"/>
    <property type="match status" value="1"/>
</dbReference>
<reference evidence="7 8" key="1">
    <citation type="submission" date="2024-01" db="EMBL/GenBank/DDBJ databases">
        <title>Novel species of the genus Luteimonas isolated from rivers.</title>
        <authorList>
            <person name="Lu H."/>
        </authorList>
    </citation>
    <scope>NUCLEOTIDE SEQUENCE [LARGE SCALE GENOMIC DNA]</scope>
    <source>
        <strain evidence="7 8">FXH3W</strain>
    </source>
</reference>
<name>A0ABU7UZR2_9GAMM</name>
<comment type="subcellular location">
    <subcellularLocation>
        <location evidence="4">Cell outer membrane</location>
        <topology evidence="4">Lipid-anchor</topology>
    </subcellularLocation>
</comment>
<accession>A0ABU7UZR2</accession>
<dbReference type="EMBL" id="JAZHBO010000002">
    <property type="protein sequence ID" value="MEF2155987.1"/>
    <property type="molecule type" value="Genomic_DNA"/>
</dbReference>
<evidence type="ECO:0000313" key="7">
    <source>
        <dbReference type="EMBL" id="MEF2155987.1"/>
    </source>
</evidence>
<dbReference type="HAMAP" id="MF_00923">
    <property type="entry name" value="OM_assembly_BamB"/>
    <property type="match status" value="1"/>
</dbReference>
<dbReference type="Gene3D" id="2.130.10.10">
    <property type="entry name" value="YVTN repeat-like/Quinoprotein amine dehydrogenase"/>
    <property type="match status" value="1"/>
</dbReference>
<evidence type="ECO:0000256" key="2">
    <source>
        <dbReference type="ARBA" id="ARBA00023136"/>
    </source>
</evidence>
<gene>
    <name evidence="4 7" type="primary">bamB</name>
    <name evidence="7" type="ORF">V3390_07050</name>
</gene>
<dbReference type="InterPro" id="IPR011047">
    <property type="entry name" value="Quinoprotein_ADH-like_sf"/>
</dbReference>
<evidence type="ECO:0000313" key="8">
    <source>
        <dbReference type="Proteomes" id="UP001356170"/>
    </source>
</evidence>
<feature type="domain" description="Pyrrolo-quinoline quinone repeat" evidence="6">
    <location>
        <begin position="90"/>
        <end position="320"/>
    </location>
</feature>
<dbReference type="PROSITE" id="PS51257">
    <property type="entry name" value="PROKAR_LIPOPROTEIN"/>
    <property type="match status" value="1"/>
</dbReference>
<sequence length="395" mass="40860">MKNSRSLLTRSLMAAAIVSVLSLSGCASVKNIFGKKEVDAHAPVALVALNPTAAVTRAWSASVGKGEDSIGARQGPSSDGNFVYAAGVTSGVRALDLQTGRTVWTHASKSRLSGGPGVGEGVVVVGGLDGEVIALDATTGALKWSQKVSNEVIATPTVGQGLALIRSNDGRLTAFDLQTGERRWFTAHDMPALTVRGNDAATLGPGVAFVGNDDGTMSALVLSNGQVVFDAPVGEPIGRTDLERLADVDGSPVLDGSTLYATSFKNSTLAMDGPSGRVLWTSEHGGVGRAAPAANALIVADSQGLVWGLDKSTGTAIWKNEQLKNRRLYSPVVHGNYVAVGDVEGYVHWLRLDDGALAGRAKLSKAPIKSNPIVVNDLLLVQDTAGNVSAFRVGQ</sequence>
<dbReference type="Proteomes" id="UP001356170">
    <property type="component" value="Unassembled WGS sequence"/>
</dbReference>
<dbReference type="InterPro" id="IPR002372">
    <property type="entry name" value="PQQ_rpt_dom"/>
</dbReference>
<keyword evidence="2 4" id="KW-0472">Membrane</keyword>
<dbReference type="PANTHER" id="PTHR34512">
    <property type="entry name" value="CELL SURFACE PROTEIN"/>
    <property type="match status" value="1"/>
</dbReference>
<comment type="subunit">
    <text evidence="4">Part of the Bam complex.</text>
</comment>
<evidence type="ECO:0000256" key="4">
    <source>
        <dbReference type="HAMAP-Rule" id="MF_00923"/>
    </source>
</evidence>
<keyword evidence="4" id="KW-0564">Palmitate</keyword>
<dbReference type="NCBIfam" id="TIGR03300">
    <property type="entry name" value="assembly_YfgL"/>
    <property type="match status" value="1"/>
</dbReference>
<keyword evidence="3 4" id="KW-0998">Cell outer membrane</keyword>
<evidence type="ECO:0000256" key="5">
    <source>
        <dbReference type="SAM" id="SignalP"/>
    </source>
</evidence>
<dbReference type="InterPro" id="IPR015943">
    <property type="entry name" value="WD40/YVTN_repeat-like_dom_sf"/>
</dbReference>
<dbReference type="SMART" id="SM00564">
    <property type="entry name" value="PQQ"/>
    <property type="match status" value="7"/>
</dbReference>
<organism evidence="7 8">
    <name type="scientific">Aquilutibacter rugosus</name>
    <dbReference type="NCBI Taxonomy" id="3115820"/>
    <lineage>
        <taxon>Bacteria</taxon>
        <taxon>Pseudomonadati</taxon>
        <taxon>Pseudomonadota</taxon>
        <taxon>Gammaproteobacteria</taxon>
        <taxon>Lysobacterales</taxon>
        <taxon>Lysobacteraceae</taxon>
        <taxon>Aquilutibacter</taxon>
    </lineage>
</organism>
<dbReference type="InterPro" id="IPR017687">
    <property type="entry name" value="BamB"/>
</dbReference>
<comment type="function">
    <text evidence="4">Part of the outer membrane protein assembly complex, which is involved in assembly and insertion of beta-barrel proteins into the outer membrane.</text>
</comment>
<proteinExistence type="inferred from homology"/>
<protein>
    <recommendedName>
        <fullName evidence="4">Outer membrane protein assembly factor BamB</fullName>
    </recommendedName>
</protein>
<dbReference type="PANTHER" id="PTHR34512:SF30">
    <property type="entry name" value="OUTER MEMBRANE PROTEIN ASSEMBLY FACTOR BAMB"/>
    <property type="match status" value="1"/>
</dbReference>
<evidence type="ECO:0000256" key="1">
    <source>
        <dbReference type="ARBA" id="ARBA00022729"/>
    </source>
</evidence>
<keyword evidence="8" id="KW-1185">Reference proteome</keyword>
<keyword evidence="4" id="KW-0449">Lipoprotein</keyword>
<comment type="caution">
    <text evidence="7">The sequence shown here is derived from an EMBL/GenBank/DDBJ whole genome shotgun (WGS) entry which is preliminary data.</text>
</comment>
<comment type="similarity">
    <text evidence="4">Belongs to the BamB family.</text>
</comment>
<evidence type="ECO:0000259" key="6">
    <source>
        <dbReference type="Pfam" id="PF13360"/>
    </source>
</evidence>
<feature type="signal peptide" evidence="5">
    <location>
        <begin position="1"/>
        <end position="27"/>
    </location>
</feature>
<dbReference type="SUPFAM" id="SSF50998">
    <property type="entry name" value="Quinoprotein alcohol dehydrogenase-like"/>
    <property type="match status" value="1"/>
</dbReference>